<evidence type="ECO:0000256" key="4">
    <source>
        <dbReference type="ARBA" id="ARBA00009879"/>
    </source>
</evidence>
<dbReference type="GO" id="GO:0009228">
    <property type="term" value="P:thiamine biosynthetic process"/>
    <property type="evidence" value="ECO:0007669"/>
    <property type="project" value="UniProtKB-KW"/>
</dbReference>
<accession>A0A9X3JFM2</accession>
<dbReference type="CDD" id="cd01169">
    <property type="entry name" value="HMPP_kinase"/>
    <property type="match status" value="1"/>
</dbReference>
<evidence type="ECO:0000256" key="15">
    <source>
        <dbReference type="ARBA" id="ARBA00043176"/>
    </source>
</evidence>
<evidence type="ECO:0000259" key="16">
    <source>
        <dbReference type="Pfam" id="PF08543"/>
    </source>
</evidence>
<keyword evidence="18" id="KW-1185">Reference proteome</keyword>
<dbReference type="PANTHER" id="PTHR20858:SF17">
    <property type="entry name" value="HYDROXYMETHYLPYRIMIDINE_PHOSPHOMETHYLPYRIMIDINE KINASE THI20-RELATED"/>
    <property type="match status" value="1"/>
</dbReference>
<evidence type="ECO:0000256" key="7">
    <source>
        <dbReference type="ARBA" id="ARBA00019161"/>
    </source>
</evidence>
<evidence type="ECO:0000313" key="18">
    <source>
        <dbReference type="Proteomes" id="UP001146670"/>
    </source>
</evidence>
<dbReference type="FunFam" id="3.40.1190.20:FF:000003">
    <property type="entry name" value="Phosphomethylpyrimidine kinase ThiD"/>
    <property type="match status" value="1"/>
</dbReference>
<dbReference type="Proteomes" id="UP001146670">
    <property type="component" value="Unassembled WGS sequence"/>
</dbReference>
<dbReference type="GO" id="GO:0008902">
    <property type="term" value="F:hydroxymethylpyrimidine kinase activity"/>
    <property type="evidence" value="ECO:0007669"/>
    <property type="project" value="UniProtKB-EC"/>
</dbReference>
<dbReference type="EC" id="2.7.4.7" evidence="6"/>
<evidence type="ECO:0000256" key="9">
    <source>
        <dbReference type="ARBA" id="ARBA00022741"/>
    </source>
</evidence>
<evidence type="ECO:0000256" key="1">
    <source>
        <dbReference type="ARBA" id="ARBA00000151"/>
    </source>
</evidence>
<comment type="similarity">
    <text evidence="4">Belongs to the ThiD family.</text>
</comment>
<dbReference type="GO" id="GO:0005829">
    <property type="term" value="C:cytosol"/>
    <property type="evidence" value="ECO:0007669"/>
    <property type="project" value="TreeGrafter"/>
</dbReference>
<dbReference type="PANTHER" id="PTHR20858">
    <property type="entry name" value="PHOSPHOMETHYLPYRIMIDINE KINASE"/>
    <property type="match status" value="1"/>
</dbReference>
<comment type="pathway">
    <text evidence="3">Cofactor biosynthesis; thiamine diphosphate biosynthesis; 4-amino-2-methyl-5-diphosphomethylpyrimidine from 5-amino-1-(5-phospho-D-ribosyl)imidazole: step 3/3.</text>
</comment>
<dbReference type="EMBL" id="JAPRFR010000001">
    <property type="protein sequence ID" value="MCZ0725505.1"/>
    <property type="molecule type" value="Genomic_DNA"/>
</dbReference>
<evidence type="ECO:0000256" key="10">
    <source>
        <dbReference type="ARBA" id="ARBA00022777"/>
    </source>
</evidence>
<gene>
    <name evidence="17" type="primary">thiD</name>
    <name evidence="17" type="ORF">OW157_02850</name>
</gene>
<sequence>MFKVLTIAGSDSSGGAGIQADLKTFLATGVYGMSAITAITAQNTQGLTTSEILSADLLRAQIAAVFDDIRPDVVKIGMIGNTESIHTVAESLQHYQAKNIVLDPVMVATSGSALFNPEELAALTQTLFPLADLLTPNISEAETILDCKITNEEAMEVAGQAIFDQYGCPCLIKGGHMAGQADDVLVWSEGIHWFRGQRIANPNTHGTGCSLSSAIASYLAQDNDLLTSIQAGKDYLTAIIGAQLDLGQGSGPLDHGYLLRKEDNHEA</sequence>
<dbReference type="GO" id="GO:0005524">
    <property type="term" value="F:ATP binding"/>
    <property type="evidence" value="ECO:0007669"/>
    <property type="project" value="UniProtKB-KW"/>
</dbReference>
<evidence type="ECO:0000256" key="5">
    <source>
        <dbReference type="ARBA" id="ARBA00012135"/>
    </source>
</evidence>
<organism evidence="17 18">
    <name type="scientific">Aerococcus kribbianus</name>
    <dbReference type="NCBI Taxonomy" id="2999064"/>
    <lineage>
        <taxon>Bacteria</taxon>
        <taxon>Bacillati</taxon>
        <taxon>Bacillota</taxon>
        <taxon>Bacilli</taxon>
        <taxon>Lactobacillales</taxon>
        <taxon>Aerococcaceae</taxon>
        <taxon>Aerococcus</taxon>
    </lineage>
</organism>
<keyword evidence="12" id="KW-0784">Thiamine biosynthesis</keyword>
<evidence type="ECO:0000256" key="14">
    <source>
        <dbReference type="ARBA" id="ARBA00042102"/>
    </source>
</evidence>
<comment type="catalytic activity">
    <reaction evidence="1">
        <text>4-amino-5-hydroxymethyl-2-methylpyrimidine + ATP = 4-amino-2-methyl-5-(phosphooxymethyl)pyrimidine + ADP + H(+)</text>
        <dbReference type="Rhea" id="RHEA:23096"/>
        <dbReference type="ChEBI" id="CHEBI:15378"/>
        <dbReference type="ChEBI" id="CHEBI:16892"/>
        <dbReference type="ChEBI" id="CHEBI:30616"/>
        <dbReference type="ChEBI" id="CHEBI:58354"/>
        <dbReference type="ChEBI" id="CHEBI:456216"/>
        <dbReference type="EC" id="2.7.1.49"/>
    </reaction>
</comment>
<dbReference type="AlphaFoldDB" id="A0A9X3JFM2"/>
<evidence type="ECO:0000256" key="3">
    <source>
        <dbReference type="ARBA" id="ARBA00004769"/>
    </source>
</evidence>
<dbReference type="InterPro" id="IPR013749">
    <property type="entry name" value="PM/HMP-P_kinase-1"/>
</dbReference>
<dbReference type="Pfam" id="PF08543">
    <property type="entry name" value="Phos_pyr_kin"/>
    <property type="match status" value="1"/>
</dbReference>
<comment type="catalytic activity">
    <reaction evidence="2">
        <text>4-amino-2-methyl-5-(phosphooxymethyl)pyrimidine + ATP = 4-amino-2-methyl-5-(diphosphooxymethyl)pyrimidine + ADP</text>
        <dbReference type="Rhea" id="RHEA:19893"/>
        <dbReference type="ChEBI" id="CHEBI:30616"/>
        <dbReference type="ChEBI" id="CHEBI:57841"/>
        <dbReference type="ChEBI" id="CHEBI:58354"/>
        <dbReference type="ChEBI" id="CHEBI:456216"/>
        <dbReference type="EC" id="2.7.4.7"/>
    </reaction>
</comment>
<comment type="caution">
    <text evidence="17">The sequence shown here is derived from an EMBL/GenBank/DDBJ whole genome shotgun (WGS) entry which is preliminary data.</text>
</comment>
<evidence type="ECO:0000256" key="11">
    <source>
        <dbReference type="ARBA" id="ARBA00022840"/>
    </source>
</evidence>
<dbReference type="EC" id="2.7.1.49" evidence="5"/>
<keyword evidence="8 17" id="KW-0808">Transferase</keyword>
<comment type="pathway">
    <text evidence="13">Cofactor biosynthesis; thiamine diphosphate biosynthesis; 4-amino-2-methyl-5-diphosphomethylpyrimidine from 5-amino-1-(5-phospho-D-ribosyl)imidazole: step 2/3.</text>
</comment>
<dbReference type="GO" id="GO:0008972">
    <property type="term" value="F:phosphomethylpyrimidine kinase activity"/>
    <property type="evidence" value="ECO:0007669"/>
    <property type="project" value="UniProtKB-EC"/>
</dbReference>
<feature type="domain" description="Pyridoxamine kinase/Phosphomethylpyrimidine kinase" evidence="16">
    <location>
        <begin position="11"/>
        <end position="254"/>
    </location>
</feature>
<proteinExistence type="inferred from homology"/>
<reference evidence="17" key="1">
    <citation type="submission" date="2022-12" db="EMBL/GenBank/DDBJ databases">
        <title>Description and comparative metabolic analysis of Aerococcus sp. nov., isolated from the feces of a pig.</title>
        <authorList>
            <person name="Chang Y.-H."/>
        </authorList>
    </citation>
    <scope>NUCLEOTIDE SEQUENCE</scope>
    <source>
        <strain evidence="17">YH-aer222</strain>
    </source>
</reference>
<dbReference type="Gene3D" id="3.40.1190.20">
    <property type="match status" value="1"/>
</dbReference>
<keyword evidence="10 17" id="KW-0418">Kinase</keyword>
<evidence type="ECO:0000256" key="13">
    <source>
        <dbReference type="ARBA" id="ARBA00037917"/>
    </source>
</evidence>
<dbReference type="NCBIfam" id="TIGR00097">
    <property type="entry name" value="HMP-P_kinase"/>
    <property type="match status" value="1"/>
</dbReference>
<protein>
    <recommendedName>
        <fullName evidence="7">Hydroxymethylpyrimidine/phosphomethylpyrimidine kinase</fullName>
        <ecNumber evidence="5">2.7.1.49</ecNumber>
        <ecNumber evidence="6">2.7.4.7</ecNumber>
    </recommendedName>
    <alternativeName>
        <fullName evidence="14">Hydroxymethylpyrimidine kinase</fullName>
    </alternativeName>
    <alternativeName>
        <fullName evidence="15">Hydroxymethylpyrimidine phosphate kinase</fullName>
    </alternativeName>
</protein>
<dbReference type="RefSeq" id="WP_268751823.1">
    <property type="nucleotide sequence ID" value="NZ_JAPRFQ010000001.1"/>
</dbReference>
<evidence type="ECO:0000256" key="6">
    <source>
        <dbReference type="ARBA" id="ARBA00012963"/>
    </source>
</evidence>
<dbReference type="InterPro" id="IPR004399">
    <property type="entry name" value="HMP/HMP-P_kinase_dom"/>
</dbReference>
<evidence type="ECO:0000313" key="17">
    <source>
        <dbReference type="EMBL" id="MCZ0725505.1"/>
    </source>
</evidence>
<evidence type="ECO:0000256" key="12">
    <source>
        <dbReference type="ARBA" id="ARBA00022977"/>
    </source>
</evidence>
<evidence type="ECO:0000256" key="8">
    <source>
        <dbReference type="ARBA" id="ARBA00022679"/>
    </source>
</evidence>
<dbReference type="InterPro" id="IPR029056">
    <property type="entry name" value="Ribokinase-like"/>
</dbReference>
<dbReference type="SUPFAM" id="SSF53613">
    <property type="entry name" value="Ribokinase-like"/>
    <property type="match status" value="1"/>
</dbReference>
<name>A0A9X3JFM2_9LACT</name>
<keyword evidence="11" id="KW-0067">ATP-binding</keyword>
<evidence type="ECO:0000256" key="2">
    <source>
        <dbReference type="ARBA" id="ARBA00000565"/>
    </source>
</evidence>
<keyword evidence="9" id="KW-0547">Nucleotide-binding</keyword>